<reference evidence="2" key="1">
    <citation type="submission" date="2021-02" db="EMBL/GenBank/DDBJ databases">
        <authorList>
            <person name="Dougan E. K."/>
            <person name="Rhodes N."/>
            <person name="Thang M."/>
            <person name="Chan C."/>
        </authorList>
    </citation>
    <scope>NUCLEOTIDE SEQUENCE</scope>
</reference>
<proteinExistence type="predicted"/>
<dbReference type="EMBL" id="CAJNDS010001080">
    <property type="protein sequence ID" value="CAE7246486.1"/>
    <property type="molecule type" value="Genomic_DNA"/>
</dbReference>
<dbReference type="AlphaFoldDB" id="A0A812LST1"/>
<evidence type="ECO:0000313" key="2">
    <source>
        <dbReference type="EMBL" id="CAE7246486.1"/>
    </source>
</evidence>
<sequence length="464" mass="51758">MTPPTCAERSFPSVPQWQEESLEASEDMDEDVDDEVWDLPCPGTHGRRRRGFCNTGNGHRKEELLGKYEMVKFGKEFSIVDLGEAIVAAAADIMGGGGSFTLALIEMWIDEILVKFGTSISMDDVKWLVKHIGSPKTLAGVYIKLDFLTLKHWAGCTKEICAKTKGPNSHLLYLAVGKKQPGGEIVVDPFKRGFVLHQGDLVCINKGPTGTGQTEVHVLDAASDLKNFKLHVATPWGYTSKEQSGQEWWFGIKSNGDLLGLLLGPHTGTGKSEVHVLSAASDYQDVVLHAETPLDQVPRSQWNFGIDGWDHLYCITRYDFNPKVFRAPVHANYGKWDIQQAMNLRTSPNHLWEMVVASNGDVVALYLPGPSDFMREWRFSKMSNYQSHDGSKLSGAKWSQTYQQIRFTMRRNDDILGVVMQGTGHKKTEAISWTAGSGYKTTGWFQPQSGLHEVSPSQWDFAML</sequence>
<gene>
    <name evidence="2" type="ORF">SNAT2548_LOCUS11721</name>
</gene>
<evidence type="ECO:0000313" key="3">
    <source>
        <dbReference type="Proteomes" id="UP000604046"/>
    </source>
</evidence>
<accession>A0A812LST1</accession>
<protein>
    <submittedName>
        <fullName evidence="2">Uncharacterized protein</fullName>
    </submittedName>
</protein>
<dbReference type="OrthoDB" id="674604at2759"/>
<feature type="region of interest" description="Disordered" evidence="1">
    <location>
        <begin position="1"/>
        <end position="28"/>
    </location>
</feature>
<organism evidence="2 3">
    <name type="scientific">Symbiodinium natans</name>
    <dbReference type="NCBI Taxonomy" id="878477"/>
    <lineage>
        <taxon>Eukaryota</taxon>
        <taxon>Sar</taxon>
        <taxon>Alveolata</taxon>
        <taxon>Dinophyceae</taxon>
        <taxon>Suessiales</taxon>
        <taxon>Symbiodiniaceae</taxon>
        <taxon>Symbiodinium</taxon>
    </lineage>
</organism>
<comment type="caution">
    <text evidence="2">The sequence shown here is derived from an EMBL/GenBank/DDBJ whole genome shotgun (WGS) entry which is preliminary data.</text>
</comment>
<keyword evidence="3" id="KW-1185">Reference proteome</keyword>
<evidence type="ECO:0000256" key="1">
    <source>
        <dbReference type="SAM" id="MobiDB-lite"/>
    </source>
</evidence>
<name>A0A812LST1_9DINO</name>
<dbReference type="Proteomes" id="UP000604046">
    <property type="component" value="Unassembled WGS sequence"/>
</dbReference>